<evidence type="ECO:0000313" key="1">
    <source>
        <dbReference type="EMBL" id="BAE49801.1"/>
    </source>
</evidence>
<proteinExistence type="predicted"/>
<reference evidence="1 2" key="1">
    <citation type="journal article" date="2005" name="DNA Res.">
        <title>Complete genome sequence of the facultative anaerobic magnetotactic bacterium Magnetospirillum sp. strain AMB-1.</title>
        <authorList>
            <person name="Matsunaga T."/>
            <person name="Okamura Y."/>
            <person name="Fukuda Y."/>
            <person name="Wahyudi A.T."/>
            <person name="Murase Y."/>
            <person name="Takeyama H."/>
        </authorList>
    </citation>
    <scope>NUCLEOTIDE SEQUENCE [LARGE SCALE GENOMIC DNA]</scope>
    <source>
        <strain evidence="2">ATCC 700264 / AMB-1</strain>
    </source>
</reference>
<dbReference type="HOGENOM" id="CLU_3081516_0_0_5"/>
<gene>
    <name evidence="1" type="ordered locus">amb0997</name>
</gene>
<dbReference type="Proteomes" id="UP000007058">
    <property type="component" value="Chromosome"/>
</dbReference>
<dbReference type="KEGG" id="mag:amb0997"/>
<accession>Q2W8M4</accession>
<sequence>MLCTMIVKVLKTNFSHGLFFTEKVPCDIFFEHSQSTFDYEFAFCCLENDALE</sequence>
<keyword evidence="2" id="KW-1185">Reference proteome</keyword>
<evidence type="ECO:0000313" key="2">
    <source>
        <dbReference type="Proteomes" id="UP000007058"/>
    </source>
</evidence>
<dbReference type="EMBL" id="AP007255">
    <property type="protein sequence ID" value="BAE49801.1"/>
    <property type="molecule type" value="Genomic_DNA"/>
</dbReference>
<organism evidence="1 2">
    <name type="scientific">Paramagnetospirillum magneticum (strain ATCC 700264 / AMB-1)</name>
    <name type="common">Magnetospirillum magneticum</name>
    <dbReference type="NCBI Taxonomy" id="342108"/>
    <lineage>
        <taxon>Bacteria</taxon>
        <taxon>Pseudomonadati</taxon>
        <taxon>Pseudomonadota</taxon>
        <taxon>Alphaproteobacteria</taxon>
        <taxon>Rhodospirillales</taxon>
        <taxon>Magnetospirillaceae</taxon>
        <taxon>Paramagnetospirillum</taxon>
    </lineage>
</organism>
<protein>
    <submittedName>
        <fullName evidence="1">Uncharacterized protein</fullName>
    </submittedName>
</protein>
<dbReference type="AlphaFoldDB" id="Q2W8M4"/>
<name>Q2W8M4_PARM1</name>